<proteinExistence type="predicted"/>
<dbReference type="Proteomes" id="UP000002892">
    <property type="component" value="Chromosome"/>
</dbReference>
<keyword evidence="2" id="KW-1185">Reference proteome</keyword>
<evidence type="ECO:0000313" key="1">
    <source>
        <dbReference type="EMBL" id="AFM43380.1"/>
    </source>
</evidence>
<sequence>MVEVIAALHERHSYVGPIITTMDIRKSHDLVSLVEIGSLDYTLSSKLFNLFEAITYSL</sequence>
<reference evidence="1 2" key="1">
    <citation type="journal article" date="2012" name="J. Bacteriol.">
        <title>Complete genome sequences of Desulfosporosinus orientis DSM765T, Desulfosporosinus youngiae DSM17734T, Desulfosporosinus meridiei DSM13257T, and Desulfosporosinus acidiphilus DSM22704T.</title>
        <authorList>
            <person name="Pester M."/>
            <person name="Brambilla E."/>
            <person name="Alazard D."/>
            <person name="Rattei T."/>
            <person name="Weinmaier T."/>
            <person name="Han J."/>
            <person name="Lucas S."/>
            <person name="Lapidus A."/>
            <person name="Cheng J.F."/>
            <person name="Goodwin L."/>
            <person name="Pitluck S."/>
            <person name="Peters L."/>
            <person name="Ovchinnikova G."/>
            <person name="Teshima H."/>
            <person name="Detter J.C."/>
            <person name="Han C.S."/>
            <person name="Tapia R."/>
            <person name="Land M.L."/>
            <person name="Hauser L."/>
            <person name="Kyrpides N.C."/>
            <person name="Ivanova N.N."/>
            <person name="Pagani I."/>
            <person name="Huntmann M."/>
            <person name="Wei C.L."/>
            <person name="Davenport K.W."/>
            <person name="Daligault H."/>
            <person name="Chain P.S."/>
            <person name="Chen A."/>
            <person name="Mavromatis K."/>
            <person name="Markowitz V."/>
            <person name="Szeto E."/>
            <person name="Mikhailova N."/>
            <person name="Pati A."/>
            <person name="Wagner M."/>
            <person name="Woyke T."/>
            <person name="Ollivier B."/>
            <person name="Klenk H.P."/>
            <person name="Spring S."/>
            <person name="Loy A."/>
        </authorList>
    </citation>
    <scope>NUCLEOTIDE SEQUENCE [LARGE SCALE GENOMIC DNA]</scope>
    <source>
        <strain evidence="2">DSM 22704 / JCM 16185 / SJ4</strain>
    </source>
</reference>
<dbReference type="EMBL" id="CP003639">
    <property type="protein sequence ID" value="AFM43380.1"/>
    <property type="molecule type" value="Genomic_DNA"/>
</dbReference>
<evidence type="ECO:0000313" key="2">
    <source>
        <dbReference type="Proteomes" id="UP000002892"/>
    </source>
</evidence>
<gene>
    <name evidence="1" type="ordered locus">Desaci_4540</name>
</gene>
<dbReference type="AlphaFoldDB" id="I4DC56"/>
<dbReference type="KEGG" id="dai:Desaci_4540"/>
<name>I4DC56_DESAJ</name>
<accession>I4DC56</accession>
<organism evidence="1 2">
    <name type="scientific">Desulfosporosinus acidiphilus (strain DSM 22704 / JCM 16185 / SJ4)</name>
    <dbReference type="NCBI Taxonomy" id="646529"/>
    <lineage>
        <taxon>Bacteria</taxon>
        <taxon>Bacillati</taxon>
        <taxon>Bacillota</taxon>
        <taxon>Clostridia</taxon>
        <taxon>Eubacteriales</taxon>
        <taxon>Desulfitobacteriaceae</taxon>
        <taxon>Desulfosporosinus</taxon>
    </lineage>
</organism>
<protein>
    <submittedName>
        <fullName evidence="1">Uncharacterized protein</fullName>
    </submittedName>
</protein>
<dbReference type="HOGENOM" id="CLU_2971952_0_0_9"/>